<dbReference type="EMBL" id="AMZH03021583">
    <property type="protein sequence ID" value="RRT38078.1"/>
    <property type="molecule type" value="Genomic_DNA"/>
</dbReference>
<comment type="caution">
    <text evidence="1">The sequence shown here is derived from an EMBL/GenBank/DDBJ whole genome shotgun (WGS) entry which is preliminary data.</text>
</comment>
<dbReference type="AlphaFoldDB" id="A0A426XF20"/>
<gene>
    <name evidence="1" type="ORF">B296_00050295</name>
</gene>
<reference evidence="1 2" key="1">
    <citation type="journal article" date="2014" name="Agronomy (Basel)">
        <title>A Draft Genome Sequence for Ensete ventricosum, the Drought-Tolerant Tree Against Hunger.</title>
        <authorList>
            <person name="Harrison J."/>
            <person name="Moore K.A."/>
            <person name="Paszkiewicz K."/>
            <person name="Jones T."/>
            <person name="Grant M."/>
            <person name="Ambacheew D."/>
            <person name="Muzemil S."/>
            <person name="Studholme D.J."/>
        </authorList>
    </citation>
    <scope>NUCLEOTIDE SEQUENCE [LARGE SCALE GENOMIC DNA]</scope>
</reference>
<accession>A0A426XF20</accession>
<organism evidence="1 2">
    <name type="scientific">Ensete ventricosum</name>
    <name type="common">Abyssinian banana</name>
    <name type="synonym">Musa ensete</name>
    <dbReference type="NCBI Taxonomy" id="4639"/>
    <lineage>
        <taxon>Eukaryota</taxon>
        <taxon>Viridiplantae</taxon>
        <taxon>Streptophyta</taxon>
        <taxon>Embryophyta</taxon>
        <taxon>Tracheophyta</taxon>
        <taxon>Spermatophyta</taxon>
        <taxon>Magnoliopsida</taxon>
        <taxon>Liliopsida</taxon>
        <taxon>Zingiberales</taxon>
        <taxon>Musaceae</taxon>
        <taxon>Ensete</taxon>
    </lineage>
</organism>
<evidence type="ECO:0000313" key="1">
    <source>
        <dbReference type="EMBL" id="RRT38078.1"/>
    </source>
</evidence>
<proteinExistence type="predicted"/>
<protein>
    <submittedName>
        <fullName evidence="1">Uncharacterized protein</fullName>
    </submittedName>
</protein>
<sequence>MLCPQVPPPRAPLAIASDLVAGACPQATAPIGDSPGCHCMGLGHRWPPLQAPRAACGHSCKKPGCSRPSLQATWPQPAALVGALAERSPVCKQLACRWLPPFLLPSLRKCNQNV</sequence>
<name>A0A426XF20_ENSVE</name>
<evidence type="ECO:0000313" key="2">
    <source>
        <dbReference type="Proteomes" id="UP000287651"/>
    </source>
</evidence>
<dbReference type="Proteomes" id="UP000287651">
    <property type="component" value="Unassembled WGS sequence"/>
</dbReference>